<keyword evidence="2" id="KW-1185">Reference proteome</keyword>
<dbReference type="InParanoid" id="A0A3Q7EWB4"/>
<evidence type="ECO:0000313" key="1">
    <source>
        <dbReference type="EnsemblPlants" id="Solyc01g028935.1.1"/>
    </source>
</evidence>
<dbReference type="Gramene" id="Solyc01g028935.1.1">
    <property type="protein sequence ID" value="Solyc01g028935.1.1"/>
    <property type="gene ID" value="Solyc01g028935.1"/>
</dbReference>
<dbReference type="EnsemblPlants" id="Solyc01g028935.1.1">
    <property type="protein sequence ID" value="Solyc01g028935.1.1"/>
    <property type="gene ID" value="Solyc01g028935.1"/>
</dbReference>
<protein>
    <submittedName>
        <fullName evidence="1">Uncharacterized protein</fullName>
    </submittedName>
</protein>
<dbReference type="Proteomes" id="UP000004994">
    <property type="component" value="Chromosome 1"/>
</dbReference>
<organism evidence="1">
    <name type="scientific">Solanum lycopersicum</name>
    <name type="common">Tomato</name>
    <name type="synonym">Lycopersicon esculentum</name>
    <dbReference type="NCBI Taxonomy" id="4081"/>
    <lineage>
        <taxon>Eukaryota</taxon>
        <taxon>Viridiplantae</taxon>
        <taxon>Streptophyta</taxon>
        <taxon>Embryophyta</taxon>
        <taxon>Tracheophyta</taxon>
        <taxon>Spermatophyta</taxon>
        <taxon>Magnoliopsida</taxon>
        <taxon>eudicotyledons</taxon>
        <taxon>Gunneridae</taxon>
        <taxon>Pentapetalae</taxon>
        <taxon>asterids</taxon>
        <taxon>lamiids</taxon>
        <taxon>Solanales</taxon>
        <taxon>Solanaceae</taxon>
        <taxon>Solanoideae</taxon>
        <taxon>Solaneae</taxon>
        <taxon>Solanum</taxon>
        <taxon>Solanum subgen. Lycopersicon</taxon>
    </lineage>
</organism>
<dbReference type="PANTHER" id="PTHR34427:SF15">
    <property type="entry name" value="DUF4283 DOMAIN-CONTAINING PROTEIN"/>
    <property type="match status" value="1"/>
</dbReference>
<accession>A0A3Q7EWB4</accession>
<evidence type="ECO:0000313" key="2">
    <source>
        <dbReference type="Proteomes" id="UP000004994"/>
    </source>
</evidence>
<sequence>MDAIHKKENQINGEDLADNGCKPQRPRILTFCKRSSTSLLSKFKMDYDLTCHLQTKFNKSTLHGHIHSCTNILKPLTSYAQTQAQEADYPCALCRKWRTKDHFSELFCILKYNEKNRYISFNALQGQKIYYYHTGKYTRRKGEAASNGHCEQTRDVLQRGCNTNRWATAASKKAEIQINDASIEITEDMTALEKDLLGRCLVGTSNPERRKGMSKQLMEISCERCWPADINRDWVWVRILGLPLNLWTQKILKQIEDQCDGFIEIEKETMLRNHLQWTRIKVKGDGKLVLTEIKVTRDGLVYNSNMGEAPVTIRADREKKEGLGRGLRII</sequence>
<reference evidence="1" key="1">
    <citation type="journal article" date="2012" name="Nature">
        <title>The tomato genome sequence provides insights into fleshy fruit evolution.</title>
        <authorList>
            <consortium name="Tomato Genome Consortium"/>
        </authorList>
    </citation>
    <scope>NUCLEOTIDE SEQUENCE [LARGE SCALE GENOMIC DNA]</scope>
    <source>
        <strain evidence="1">cv. Heinz 1706</strain>
    </source>
</reference>
<proteinExistence type="predicted"/>
<name>A0A3Q7EWB4_SOLLC</name>
<dbReference type="AlphaFoldDB" id="A0A3Q7EWB4"/>
<reference evidence="1" key="2">
    <citation type="submission" date="2019-01" db="UniProtKB">
        <authorList>
            <consortium name="EnsemblPlants"/>
        </authorList>
    </citation>
    <scope>IDENTIFICATION</scope>
    <source>
        <strain evidence="1">cv. Heinz 1706</strain>
    </source>
</reference>
<dbReference type="PANTHER" id="PTHR34427">
    <property type="entry name" value="DUF4283 DOMAIN PROTEIN"/>
    <property type="match status" value="1"/>
</dbReference>